<evidence type="ECO:0000313" key="2">
    <source>
        <dbReference type="EMBL" id="MBW7570543.1"/>
    </source>
</evidence>
<feature type="transmembrane region" description="Helical" evidence="1">
    <location>
        <begin position="51"/>
        <end position="68"/>
    </location>
</feature>
<feature type="transmembrane region" description="Helical" evidence="1">
    <location>
        <begin position="206"/>
        <end position="222"/>
    </location>
</feature>
<accession>A0ABS7DH00</accession>
<name>A0ABS7DH00_9GAMM</name>
<comment type="caution">
    <text evidence="2">The sequence shown here is derived from an EMBL/GenBank/DDBJ whole genome shotgun (WGS) entry which is preliminary data.</text>
</comment>
<evidence type="ECO:0000256" key="1">
    <source>
        <dbReference type="SAM" id="Phobius"/>
    </source>
</evidence>
<organism evidence="2 3">
    <name type="scientific">Succinivibrio faecicola</name>
    <dbReference type="NCBI Taxonomy" id="2820300"/>
    <lineage>
        <taxon>Bacteria</taxon>
        <taxon>Pseudomonadati</taxon>
        <taxon>Pseudomonadota</taxon>
        <taxon>Gammaproteobacteria</taxon>
        <taxon>Aeromonadales</taxon>
        <taxon>Succinivibrionaceae</taxon>
        <taxon>Succinivibrio</taxon>
    </lineage>
</organism>
<keyword evidence="3" id="KW-1185">Reference proteome</keyword>
<reference evidence="2 3" key="1">
    <citation type="submission" date="2021-03" db="EMBL/GenBank/DDBJ databases">
        <title>Succinivibrio sp. nov. isolated from feces of cow.</title>
        <authorList>
            <person name="Choi J.-Y."/>
        </authorList>
    </citation>
    <scope>NUCLEOTIDE SEQUENCE [LARGE SCALE GENOMIC DNA]</scope>
    <source>
        <strain evidence="2 3">AGMB01872</strain>
    </source>
</reference>
<keyword evidence="1" id="KW-1133">Transmembrane helix</keyword>
<feature type="transmembrane region" description="Helical" evidence="1">
    <location>
        <begin position="182"/>
        <end position="200"/>
    </location>
</feature>
<keyword evidence="1" id="KW-0472">Membrane</keyword>
<feature type="transmembrane region" description="Helical" evidence="1">
    <location>
        <begin position="234"/>
        <end position="255"/>
    </location>
</feature>
<evidence type="ECO:0000313" key="3">
    <source>
        <dbReference type="Proteomes" id="UP000731465"/>
    </source>
</evidence>
<feature type="transmembrane region" description="Helical" evidence="1">
    <location>
        <begin position="158"/>
        <end position="177"/>
    </location>
</feature>
<feature type="transmembrane region" description="Helical" evidence="1">
    <location>
        <begin position="316"/>
        <end position="339"/>
    </location>
</feature>
<dbReference type="Proteomes" id="UP000731465">
    <property type="component" value="Unassembled WGS sequence"/>
</dbReference>
<feature type="transmembrane region" description="Helical" evidence="1">
    <location>
        <begin position="120"/>
        <end position="138"/>
    </location>
</feature>
<feature type="transmembrane region" description="Helical" evidence="1">
    <location>
        <begin position="96"/>
        <end position="113"/>
    </location>
</feature>
<feature type="transmembrane region" description="Helical" evidence="1">
    <location>
        <begin position="351"/>
        <end position="378"/>
    </location>
</feature>
<keyword evidence="1" id="KW-0812">Transmembrane</keyword>
<feature type="transmembrane region" description="Helical" evidence="1">
    <location>
        <begin position="75"/>
        <end position="90"/>
    </location>
</feature>
<sequence>MRELTLSVKKAFHFDYPIIGVIVILMVLNILEFTPLMTENKQLDYCVYKTLNFLRYVCIFLFLVYYFVWKPHKKFLWIFIVFIISDYLFKKLANTHLLFELFFIPLCLSQFVRREKLYKILFISALLSLSAILIMYFVEILQPDTFFRGEQIRYTLGFSHPNSLGFISFYIAVLLILCKENFGLTSIFVLFGLALFNFTIPRSVTSAVLILFLLFSMLLIKIDGIRRILDQKNIILCFMVIGFFITIIIATYVVAFTEVGKDFLVNLPGSIWARFELGKVAFDRYGLSLFGTPIVNVFPDPDNNIFEYFVVDCAYFYFPINYGLVFFISFLFLFVITIYRSIKLKEYKFLIVLISMMIYGTSEILIAVPIMMPVYSYIFCKSKD</sequence>
<feature type="transmembrane region" description="Helical" evidence="1">
    <location>
        <begin position="12"/>
        <end position="31"/>
    </location>
</feature>
<dbReference type="EMBL" id="JAGFNY010000021">
    <property type="protein sequence ID" value="MBW7570543.1"/>
    <property type="molecule type" value="Genomic_DNA"/>
</dbReference>
<dbReference type="RefSeq" id="WP_219937767.1">
    <property type="nucleotide sequence ID" value="NZ_JAGFNY010000021.1"/>
</dbReference>
<gene>
    <name evidence="2" type="ORF">J5V48_06525</name>
</gene>
<protein>
    <submittedName>
        <fullName evidence="2">Uncharacterized protein</fullName>
    </submittedName>
</protein>
<proteinExistence type="predicted"/>